<evidence type="ECO:0000256" key="1">
    <source>
        <dbReference type="SAM" id="SignalP"/>
    </source>
</evidence>
<name>A0AA97F414_9SPHN</name>
<organism evidence="2 3">
    <name type="scientific">Alterisphingorhabdus coralli</name>
    <dbReference type="NCBI Taxonomy" id="3071408"/>
    <lineage>
        <taxon>Bacteria</taxon>
        <taxon>Pseudomonadati</taxon>
        <taxon>Pseudomonadota</taxon>
        <taxon>Alphaproteobacteria</taxon>
        <taxon>Sphingomonadales</taxon>
        <taxon>Sphingomonadaceae</taxon>
        <taxon>Alterisphingorhabdus (ex Yan et al. 2024)</taxon>
    </lineage>
</organism>
<dbReference type="KEGG" id="acoa:RB602_08465"/>
<keyword evidence="1" id="KW-0732">Signal</keyword>
<reference evidence="2 3" key="1">
    <citation type="submission" date="2023-10" db="EMBL/GenBank/DDBJ databases">
        <title>Complete genome sequence of a Sphingomonadaceae bacterium.</title>
        <authorList>
            <person name="Yan C."/>
        </authorList>
    </citation>
    <scope>NUCLEOTIDE SEQUENCE [LARGE SCALE GENOMIC DNA]</scope>
    <source>
        <strain evidence="2 3">SCSIO 66989</strain>
    </source>
</reference>
<keyword evidence="3" id="KW-1185">Reference proteome</keyword>
<evidence type="ECO:0000313" key="2">
    <source>
        <dbReference type="EMBL" id="WOE73899.1"/>
    </source>
</evidence>
<protein>
    <recommendedName>
        <fullName evidence="4">DUF11 domain-containing protein</fullName>
    </recommendedName>
</protein>
<feature type="chain" id="PRO_5041720624" description="DUF11 domain-containing protein" evidence="1">
    <location>
        <begin position="27"/>
        <end position="369"/>
    </location>
</feature>
<dbReference type="Proteomes" id="UP001302429">
    <property type="component" value="Chromosome"/>
</dbReference>
<dbReference type="AlphaFoldDB" id="A0AA97F414"/>
<sequence>MNRKLKLAAAASAVALTIGVSSPAFAEGTTAGTDITNQVTVNFEVGGVAQTAVDNSDTFVVDRKINLTVAASDSVTTSVSPNQQDQVTTFVVTNTSNDVLDFELGVTNQAGGAAPNGGTDNFDATGLQIFVDSNGNGVYDAGTDTETFIDELAEDASITVFVLGDIPVSQVTDDVAAVTLTATGREGAGAGSLGAVLTEDTGADGANTVETVFADAAGDTDANRDAAFSATDDYTVLAADITVAKTSQVLWDPINGTTNPKAIPGAIVEYCIAVSNAAGGADAAAVSISDDLNNTGNVTFYTTAPTPPANGTTDTPPAPNGVISATACDGTGTNGDASALGEAGGVVSGNLGNVAAGDTETLIFRVTVD</sequence>
<evidence type="ECO:0000313" key="3">
    <source>
        <dbReference type="Proteomes" id="UP001302429"/>
    </source>
</evidence>
<accession>A0AA97F414</accession>
<gene>
    <name evidence="2" type="ORF">RB602_08465</name>
</gene>
<dbReference type="RefSeq" id="WP_317080127.1">
    <property type="nucleotide sequence ID" value="NZ_CP136594.1"/>
</dbReference>
<dbReference type="EMBL" id="CP136594">
    <property type="protein sequence ID" value="WOE73899.1"/>
    <property type="molecule type" value="Genomic_DNA"/>
</dbReference>
<proteinExistence type="predicted"/>
<evidence type="ECO:0008006" key="4">
    <source>
        <dbReference type="Google" id="ProtNLM"/>
    </source>
</evidence>
<feature type="signal peptide" evidence="1">
    <location>
        <begin position="1"/>
        <end position="26"/>
    </location>
</feature>